<dbReference type="HOGENOM" id="CLU_2687514_0_0_1"/>
<reference evidence="2" key="1">
    <citation type="journal article" date="2011" name="PLoS Genet.">
        <title>Genomic analysis of the necrotrophic fungal pathogens Sclerotinia sclerotiorum and Botrytis cinerea.</title>
        <authorList>
            <person name="Amselem J."/>
            <person name="Cuomo C.A."/>
            <person name="van Kan J.A."/>
            <person name="Viaud M."/>
            <person name="Benito E.P."/>
            <person name="Couloux A."/>
            <person name="Coutinho P.M."/>
            <person name="de Vries R.P."/>
            <person name="Dyer P.S."/>
            <person name="Fillinger S."/>
            <person name="Fournier E."/>
            <person name="Gout L."/>
            <person name="Hahn M."/>
            <person name="Kohn L."/>
            <person name="Lapalu N."/>
            <person name="Plummer K.M."/>
            <person name="Pradier J.M."/>
            <person name="Quevillon E."/>
            <person name="Sharon A."/>
            <person name="Simon A."/>
            <person name="ten Have A."/>
            <person name="Tudzynski B."/>
            <person name="Tudzynski P."/>
            <person name="Wincker P."/>
            <person name="Andrew M."/>
            <person name="Anthouard V."/>
            <person name="Beever R.E."/>
            <person name="Beffa R."/>
            <person name="Benoit I."/>
            <person name="Bouzid O."/>
            <person name="Brault B."/>
            <person name="Chen Z."/>
            <person name="Choquer M."/>
            <person name="Collemare J."/>
            <person name="Cotton P."/>
            <person name="Danchin E.G."/>
            <person name="Da Silva C."/>
            <person name="Gautier A."/>
            <person name="Giraud C."/>
            <person name="Giraud T."/>
            <person name="Gonzalez C."/>
            <person name="Grossetete S."/>
            <person name="Guldener U."/>
            <person name="Henrissat B."/>
            <person name="Howlett B.J."/>
            <person name="Kodira C."/>
            <person name="Kretschmer M."/>
            <person name="Lappartient A."/>
            <person name="Leroch M."/>
            <person name="Levis C."/>
            <person name="Mauceli E."/>
            <person name="Neuveglise C."/>
            <person name="Oeser B."/>
            <person name="Pearson M."/>
            <person name="Poulain J."/>
            <person name="Poussereau N."/>
            <person name="Quesneville H."/>
            <person name="Rascle C."/>
            <person name="Schumacher J."/>
            <person name="Segurens B."/>
            <person name="Sexton A."/>
            <person name="Silva E."/>
            <person name="Sirven C."/>
            <person name="Soanes D.M."/>
            <person name="Talbot N.J."/>
            <person name="Templeton M."/>
            <person name="Yandava C."/>
            <person name="Yarden O."/>
            <person name="Zeng Q."/>
            <person name="Rollins J.A."/>
            <person name="Lebrun M.H."/>
            <person name="Dickman M."/>
        </authorList>
    </citation>
    <scope>NUCLEOTIDE SEQUENCE [LARGE SCALE GENOMIC DNA]</scope>
    <source>
        <strain evidence="2">T4</strain>
    </source>
</reference>
<dbReference type="EMBL" id="FQ790286">
    <property type="protein sequence ID" value="CCD47326.1"/>
    <property type="molecule type" value="Genomic_DNA"/>
</dbReference>
<dbReference type="InParanoid" id="G2Y3T6"/>
<evidence type="ECO:0000313" key="2">
    <source>
        <dbReference type="Proteomes" id="UP000008177"/>
    </source>
</evidence>
<accession>G2Y3T6</accession>
<protein>
    <submittedName>
        <fullName evidence="1">Uncharacterized protein</fullName>
    </submittedName>
</protein>
<evidence type="ECO:0000313" key="1">
    <source>
        <dbReference type="EMBL" id="CCD47326.1"/>
    </source>
</evidence>
<dbReference type="Proteomes" id="UP000008177">
    <property type="component" value="Unplaced contigs"/>
</dbReference>
<organism evidence="1 2">
    <name type="scientific">Botryotinia fuckeliana (strain T4)</name>
    <name type="common">Noble rot fungus</name>
    <name type="synonym">Botrytis cinerea</name>
    <dbReference type="NCBI Taxonomy" id="999810"/>
    <lineage>
        <taxon>Eukaryota</taxon>
        <taxon>Fungi</taxon>
        <taxon>Dikarya</taxon>
        <taxon>Ascomycota</taxon>
        <taxon>Pezizomycotina</taxon>
        <taxon>Leotiomycetes</taxon>
        <taxon>Helotiales</taxon>
        <taxon>Sclerotiniaceae</taxon>
        <taxon>Botrytis</taxon>
    </lineage>
</organism>
<sequence length="74" mass="8082">MSVFTTNTVIRASMPCYVTIGKHSTIWSAHAATAATILTDQRIIEPTDTPSSMRAICKEQELTMSLSVEILPDV</sequence>
<proteinExistence type="predicted"/>
<name>G2Y3T6_BOTF4</name>
<dbReference type="AlphaFoldDB" id="G2Y3T6"/>
<gene>
    <name evidence="1" type="ORF">BofuT4_uP004850.1</name>
</gene>